<organism evidence="1 2">
    <name type="scientific">Methylorubrum populi</name>
    <dbReference type="NCBI Taxonomy" id="223967"/>
    <lineage>
        <taxon>Bacteria</taxon>
        <taxon>Pseudomonadati</taxon>
        <taxon>Pseudomonadota</taxon>
        <taxon>Alphaproteobacteria</taxon>
        <taxon>Hyphomicrobiales</taxon>
        <taxon>Methylobacteriaceae</taxon>
        <taxon>Methylorubrum</taxon>
    </lineage>
</organism>
<proteinExistence type="predicted"/>
<name>A0A921JDS0_9HYPH</name>
<gene>
    <name evidence="1" type="ORF">K8W01_01770</name>
</gene>
<reference evidence="1" key="2">
    <citation type="submission" date="2021-09" db="EMBL/GenBank/DDBJ databases">
        <authorList>
            <person name="Gilroy R."/>
        </authorList>
    </citation>
    <scope>NUCLEOTIDE SEQUENCE</scope>
    <source>
        <strain evidence="1">316</strain>
    </source>
</reference>
<comment type="caution">
    <text evidence="1">The sequence shown here is derived from an EMBL/GenBank/DDBJ whole genome shotgun (WGS) entry which is preliminary data.</text>
</comment>
<sequence>MPRPHYVVRRSRSGRFNFTLLAEHGRISGTVFVTTADLPRDEIERRAHEQIRALAETLVAVVGVPKPA</sequence>
<protein>
    <submittedName>
        <fullName evidence="1">Uncharacterized protein</fullName>
    </submittedName>
</protein>
<dbReference type="Proteomes" id="UP000742631">
    <property type="component" value="Unassembled WGS sequence"/>
</dbReference>
<dbReference type="AlphaFoldDB" id="A0A921JDS0"/>
<reference evidence="1" key="1">
    <citation type="journal article" date="2021" name="PeerJ">
        <title>Extensive microbial diversity within the chicken gut microbiome revealed by metagenomics and culture.</title>
        <authorList>
            <person name="Gilroy R."/>
            <person name="Ravi A."/>
            <person name="Getino M."/>
            <person name="Pursley I."/>
            <person name="Horton D.L."/>
            <person name="Alikhan N.F."/>
            <person name="Baker D."/>
            <person name="Gharbi K."/>
            <person name="Hall N."/>
            <person name="Watson M."/>
            <person name="Adriaenssens E.M."/>
            <person name="Foster-Nyarko E."/>
            <person name="Jarju S."/>
            <person name="Secka A."/>
            <person name="Antonio M."/>
            <person name="Oren A."/>
            <person name="Chaudhuri R.R."/>
            <person name="La Ragione R."/>
            <person name="Hildebrand F."/>
            <person name="Pallen M.J."/>
        </authorList>
    </citation>
    <scope>NUCLEOTIDE SEQUENCE</scope>
    <source>
        <strain evidence="1">316</strain>
    </source>
</reference>
<accession>A0A921JDS0</accession>
<dbReference type="EMBL" id="DYYG01000007">
    <property type="protein sequence ID" value="HJE22374.1"/>
    <property type="molecule type" value="Genomic_DNA"/>
</dbReference>
<evidence type="ECO:0000313" key="2">
    <source>
        <dbReference type="Proteomes" id="UP000742631"/>
    </source>
</evidence>
<evidence type="ECO:0000313" key="1">
    <source>
        <dbReference type="EMBL" id="HJE22374.1"/>
    </source>
</evidence>